<dbReference type="AlphaFoldDB" id="A0A1A9A641"/>
<keyword evidence="2" id="KW-1185">Reference proteome</keyword>
<sequence>MVKKVLTWAGIAFLIFFVAYRPNSAADVFKSLGGGIMDIAQGFGDFFTNLVA</sequence>
<accession>A0A1A9A641</accession>
<organism evidence="1 2">
    <name type="scientific">Micromonospora auratinigra</name>
    <dbReference type="NCBI Taxonomy" id="261654"/>
    <lineage>
        <taxon>Bacteria</taxon>
        <taxon>Bacillati</taxon>
        <taxon>Actinomycetota</taxon>
        <taxon>Actinomycetes</taxon>
        <taxon>Micromonosporales</taxon>
        <taxon>Micromonosporaceae</taxon>
        <taxon>Micromonospora</taxon>
    </lineage>
</organism>
<gene>
    <name evidence="1" type="ORF">GA0070611_5232</name>
</gene>
<dbReference type="PATRIC" id="fig|261654.4.peg.5301"/>
<name>A0A1A9A641_9ACTN</name>
<dbReference type="EMBL" id="LT594323">
    <property type="protein sequence ID" value="SBT51565.1"/>
    <property type="molecule type" value="Genomic_DNA"/>
</dbReference>
<reference evidence="2" key="1">
    <citation type="submission" date="2016-06" db="EMBL/GenBank/DDBJ databases">
        <authorList>
            <person name="Varghese N."/>
            <person name="Submissions Spin"/>
        </authorList>
    </citation>
    <scope>NUCLEOTIDE SEQUENCE [LARGE SCALE GENOMIC DNA]</scope>
    <source>
        <strain evidence="2">DSM 44815</strain>
    </source>
</reference>
<evidence type="ECO:0000313" key="2">
    <source>
        <dbReference type="Proteomes" id="UP000199385"/>
    </source>
</evidence>
<dbReference type="Proteomes" id="UP000199385">
    <property type="component" value="Chromosome I"/>
</dbReference>
<dbReference type="STRING" id="261654.GA0070611_5232"/>
<proteinExistence type="predicted"/>
<evidence type="ECO:0000313" key="1">
    <source>
        <dbReference type="EMBL" id="SBT51565.1"/>
    </source>
</evidence>
<protein>
    <submittedName>
        <fullName evidence="1">Uncharacterized protein</fullName>
    </submittedName>
</protein>